<dbReference type="RefSeq" id="WP_378751033.1">
    <property type="nucleotide sequence ID" value="NZ_JBHSSV010000004.1"/>
</dbReference>
<gene>
    <name evidence="1" type="ORF">ACFQZV_05445</name>
</gene>
<reference evidence="2" key="1">
    <citation type="journal article" date="2019" name="Int. J. Syst. Evol. Microbiol.">
        <title>The Global Catalogue of Microorganisms (GCM) 10K type strain sequencing project: providing services to taxonomists for standard genome sequencing and annotation.</title>
        <authorList>
            <consortium name="The Broad Institute Genomics Platform"/>
            <consortium name="The Broad Institute Genome Sequencing Center for Infectious Disease"/>
            <person name="Wu L."/>
            <person name="Ma J."/>
        </authorList>
    </citation>
    <scope>NUCLEOTIDE SEQUENCE [LARGE SCALE GENOMIC DNA]</scope>
    <source>
        <strain evidence="2">CCUG 50754</strain>
    </source>
</reference>
<proteinExistence type="predicted"/>
<dbReference type="EMBL" id="JBHTIM010000001">
    <property type="protein sequence ID" value="MFD0780744.1"/>
    <property type="molecule type" value="Genomic_DNA"/>
</dbReference>
<keyword evidence="2" id="KW-1185">Reference proteome</keyword>
<dbReference type="CDD" id="cd12913">
    <property type="entry name" value="PDC1_MCP_like"/>
    <property type="match status" value="1"/>
</dbReference>
<evidence type="ECO:0000313" key="1">
    <source>
        <dbReference type="EMBL" id="MFD0780744.1"/>
    </source>
</evidence>
<dbReference type="Proteomes" id="UP001597042">
    <property type="component" value="Unassembled WGS sequence"/>
</dbReference>
<organism evidence="1 2">
    <name type="scientific">Microbacterium koreense</name>
    <dbReference type="NCBI Taxonomy" id="323761"/>
    <lineage>
        <taxon>Bacteria</taxon>
        <taxon>Bacillati</taxon>
        <taxon>Actinomycetota</taxon>
        <taxon>Actinomycetes</taxon>
        <taxon>Micrococcales</taxon>
        <taxon>Microbacteriaceae</taxon>
        <taxon>Microbacterium</taxon>
    </lineage>
</organism>
<accession>A0ABW2ZQ45</accession>
<dbReference type="Gene3D" id="3.30.450.20">
    <property type="entry name" value="PAS domain"/>
    <property type="match status" value="1"/>
</dbReference>
<sequence>MTTTIARTTPADSVIDEAADIVAAYFSRLLPVLESHAQQLSAQLDGLASEGLTAARVDELVKPHAGAIMDDAGEPVYGAGFIATVDLLDDAPSHLAWWQGEDRRKLVFPPQSVKQGIDYRELEWFRVPLMSGRSHIAGPYVDYLCSDEYTMTAATPVRAGGRFAGVAGLDVVVEAIERRLTPPLRALGAELVLVNGVDRVLVSTDPRYGAGDVLRPAQAVVMTRRRCDQVDLDILALA</sequence>
<comment type="caution">
    <text evidence="1">The sequence shown here is derived from an EMBL/GenBank/DDBJ whole genome shotgun (WGS) entry which is preliminary data.</text>
</comment>
<protein>
    <submittedName>
        <fullName evidence="1">Cache domain-containing protein</fullName>
    </submittedName>
</protein>
<name>A0ABW2ZQ45_9MICO</name>
<evidence type="ECO:0000313" key="2">
    <source>
        <dbReference type="Proteomes" id="UP001597042"/>
    </source>
</evidence>